<dbReference type="Gene3D" id="3.90.76.10">
    <property type="entry name" value="Dipeptide-binding Protein, Domain 1"/>
    <property type="match status" value="1"/>
</dbReference>
<evidence type="ECO:0000256" key="2">
    <source>
        <dbReference type="ARBA" id="ARBA00005695"/>
    </source>
</evidence>
<dbReference type="Pfam" id="PF00496">
    <property type="entry name" value="SBP_bac_5"/>
    <property type="match status" value="1"/>
</dbReference>
<name>X1GBH1_9ZZZZ</name>
<dbReference type="GO" id="GO:1904680">
    <property type="term" value="F:peptide transmembrane transporter activity"/>
    <property type="evidence" value="ECO:0007669"/>
    <property type="project" value="TreeGrafter"/>
</dbReference>
<feature type="non-terminal residue" evidence="6">
    <location>
        <position position="181"/>
    </location>
</feature>
<dbReference type="PANTHER" id="PTHR30290">
    <property type="entry name" value="PERIPLASMIC BINDING COMPONENT OF ABC TRANSPORTER"/>
    <property type="match status" value="1"/>
</dbReference>
<evidence type="ECO:0000256" key="4">
    <source>
        <dbReference type="ARBA" id="ARBA00022729"/>
    </source>
</evidence>
<dbReference type="GO" id="GO:0015833">
    <property type="term" value="P:peptide transport"/>
    <property type="evidence" value="ECO:0007669"/>
    <property type="project" value="TreeGrafter"/>
</dbReference>
<dbReference type="SUPFAM" id="SSF53850">
    <property type="entry name" value="Periplasmic binding protein-like II"/>
    <property type="match status" value="1"/>
</dbReference>
<comment type="similarity">
    <text evidence="2">Belongs to the bacterial solute-binding protein 5 family.</text>
</comment>
<accession>X1GBH1</accession>
<keyword evidence="4" id="KW-0732">Signal</keyword>
<comment type="caution">
    <text evidence="6">The sequence shown here is derived from an EMBL/GenBank/DDBJ whole genome shotgun (WGS) entry which is preliminary data.</text>
</comment>
<proteinExistence type="inferred from homology"/>
<dbReference type="Gene3D" id="3.40.190.10">
    <property type="entry name" value="Periplasmic binding protein-like II"/>
    <property type="match status" value="1"/>
</dbReference>
<sequence length="181" mass="20857">DFDYKRANESYEQGFRLWQRASEIRSAVPFIPSPDPLRLVLDEDPFTLDPGLSNFYSRIVISHLFSGLLEYTPEMDVLPDIAKRWEILEGGRRYVFHLREDILWSDGTAVTAEDFVYAWRRVLNPANQSGSEELLYDIKGARAFHQGETSNTESLGIRANGQYTLEVELDEPAGYFLWLMA</sequence>
<protein>
    <recommendedName>
        <fullName evidence="5">Solute-binding protein family 5 domain-containing protein</fullName>
    </recommendedName>
</protein>
<dbReference type="GO" id="GO:0030313">
    <property type="term" value="C:cell envelope"/>
    <property type="evidence" value="ECO:0007669"/>
    <property type="project" value="UniProtKB-SubCell"/>
</dbReference>
<gene>
    <name evidence="6" type="ORF">S03H2_24837</name>
</gene>
<evidence type="ECO:0000259" key="5">
    <source>
        <dbReference type="Pfam" id="PF00496"/>
    </source>
</evidence>
<dbReference type="AlphaFoldDB" id="X1GBH1"/>
<evidence type="ECO:0000256" key="3">
    <source>
        <dbReference type="ARBA" id="ARBA00022448"/>
    </source>
</evidence>
<organism evidence="6">
    <name type="scientific">marine sediment metagenome</name>
    <dbReference type="NCBI Taxonomy" id="412755"/>
    <lineage>
        <taxon>unclassified sequences</taxon>
        <taxon>metagenomes</taxon>
        <taxon>ecological metagenomes</taxon>
    </lineage>
</organism>
<reference evidence="6" key="1">
    <citation type="journal article" date="2014" name="Front. Microbiol.">
        <title>High frequency of phylogenetically diverse reductive dehalogenase-homologous genes in deep subseafloor sedimentary metagenomes.</title>
        <authorList>
            <person name="Kawai M."/>
            <person name="Futagami T."/>
            <person name="Toyoda A."/>
            <person name="Takaki Y."/>
            <person name="Nishi S."/>
            <person name="Hori S."/>
            <person name="Arai W."/>
            <person name="Tsubouchi T."/>
            <person name="Morono Y."/>
            <person name="Uchiyama I."/>
            <person name="Ito T."/>
            <person name="Fujiyama A."/>
            <person name="Inagaki F."/>
            <person name="Takami H."/>
        </authorList>
    </citation>
    <scope>NUCLEOTIDE SEQUENCE</scope>
    <source>
        <strain evidence="6">Expedition CK06-06</strain>
    </source>
</reference>
<dbReference type="PANTHER" id="PTHR30290:SF10">
    <property type="entry name" value="PERIPLASMIC OLIGOPEPTIDE-BINDING PROTEIN-RELATED"/>
    <property type="match status" value="1"/>
</dbReference>
<feature type="domain" description="Solute-binding protein family 5" evidence="5">
    <location>
        <begin position="77"/>
        <end position="180"/>
    </location>
</feature>
<evidence type="ECO:0000313" key="6">
    <source>
        <dbReference type="EMBL" id="GAH42165.1"/>
    </source>
</evidence>
<feature type="non-terminal residue" evidence="6">
    <location>
        <position position="1"/>
    </location>
</feature>
<keyword evidence="3" id="KW-0813">Transport</keyword>
<comment type="subcellular location">
    <subcellularLocation>
        <location evidence="1">Cell envelope</location>
    </subcellularLocation>
</comment>
<dbReference type="InterPro" id="IPR039424">
    <property type="entry name" value="SBP_5"/>
</dbReference>
<dbReference type="EMBL" id="BARU01013901">
    <property type="protein sequence ID" value="GAH42165.1"/>
    <property type="molecule type" value="Genomic_DNA"/>
</dbReference>
<dbReference type="FunFam" id="3.90.76.10:FF:000001">
    <property type="entry name" value="Oligopeptide ABC transporter substrate-binding protein"/>
    <property type="match status" value="1"/>
</dbReference>
<dbReference type="InterPro" id="IPR000914">
    <property type="entry name" value="SBP_5_dom"/>
</dbReference>
<evidence type="ECO:0000256" key="1">
    <source>
        <dbReference type="ARBA" id="ARBA00004196"/>
    </source>
</evidence>